<accession>A0A1C9C889</accession>
<protein>
    <submittedName>
        <fullName evidence="12">Cytochrome c biogenesis protein transmembrane region</fullName>
    </submittedName>
</protein>
<evidence type="ECO:0000313" key="12">
    <source>
        <dbReference type="EMBL" id="AOM64589.1"/>
    </source>
</evidence>
<evidence type="ECO:0000259" key="11">
    <source>
        <dbReference type="Pfam" id="PF02683"/>
    </source>
</evidence>
<feature type="transmembrane region" description="Helical" evidence="10">
    <location>
        <begin position="156"/>
        <end position="181"/>
    </location>
</feature>
<dbReference type="GO" id="GO:0016020">
    <property type="term" value="C:membrane"/>
    <property type="evidence" value="ECO:0007669"/>
    <property type="project" value="UniProtKB-SubCell"/>
</dbReference>
<evidence type="ECO:0000256" key="2">
    <source>
        <dbReference type="ARBA" id="ARBA00004229"/>
    </source>
</evidence>
<dbReference type="Pfam" id="PF02683">
    <property type="entry name" value="DsbD_TM"/>
    <property type="match status" value="1"/>
</dbReference>
<dbReference type="InterPro" id="IPR051790">
    <property type="entry name" value="Cytochrome_c-biogenesis_DsbD"/>
</dbReference>
<keyword evidence="4" id="KW-0150">Chloroplast</keyword>
<keyword evidence="5 12" id="KW-0934">Plastid</keyword>
<organism evidence="12">
    <name type="scientific">Riquetophycus sp</name>
    <dbReference type="NCBI Taxonomy" id="1897556"/>
    <lineage>
        <taxon>Eukaryota</taxon>
        <taxon>Rhodophyta</taxon>
        <taxon>Florideophyceae</taxon>
        <taxon>Rhodymeniophycidae</taxon>
        <taxon>Peyssonneliales</taxon>
        <taxon>Peyssonneliaceae</taxon>
        <taxon>Riquetophycus</taxon>
    </lineage>
</organism>
<keyword evidence="9 10" id="KW-0472">Membrane</keyword>
<feature type="transmembrane region" description="Helical" evidence="10">
    <location>
        <begin position="187"/>
        <end position="211"/>
    </location>
</feature>
<dbReference type="InterPro" id="IPR003834">
    <property type="entry name" value="Cyt_c_assmbl_TM_dom"/>
</dbReference>
<feature type="transmembrane region" description="Helical" evidence="10">
    <location>
        <begin position="35"/>
        <end position="58"/>
    </location>
</feature>
<feature type="transmembrane region" description="Helical" evidence="10">
    <location>
        <begin position="223"/>
        <end position="245"/>
    </location>
</feature>
<proteinExistence type="inferred from homology"/>
<dbReference type="GO" id="GO:0009507">
    <property type="term" value="C:chloroplast"/>
    <property type="evidence" value="ECO:0007669"/>
    <property type="project" value="UniProtKB-SubCell"/>
</dbReference>
<evidence type="ECO:0000256" key="1">
    <source>
        <dbReference type="ARBA" id="ARBA00004141"/>
    </source>
</evidence>
<reference evidence="12" key="1">
    <citation type="journal article" date="2016" name="BMC Biol.">
        <title>Parallel evolution of highly conserved plastid genome architecture in red seaweeds and seed plants.</title>
        <authorList>
            <person name="Lee J."/>
            <person name="Cho C.H."/>
            <person name="Park S.I."/>
            <person name="Choi J.W."/>
            <person name="Song H.S."/>
            <person name="West J.A."/>
            <person name="Bhattacharya D."/>
            <person name="Yoon H.S."/>
        </authorList>
    </citation>
    <scope>NUCLEOTIDE SEQUENCE</scope>
</reference>
<dbReference type="AlphaFoldDB" id="A0A1C9C889"/>
<evidence type="ECO:0000256" key="5">
    <source>
        <dbReference type="ARBA" id="ARBA00022640"/>
    </source>
</evidence>
<keyword evidence="7" id="KW-0201">Cytochrome c-type biogenesis</keyword>
<evidence type="ECO:0000256" key="7">
    <source>
        <dbReference type="ARBA" id="ARBA00022748"/>
    </source>
</evidence>
<dbReference type="EMBL" id="KX284710">
    <property type="protein sequence ID" value="AOM64589.1"/>
    <property type="molecule type" value="Genomic_DNA"/>
</dbReference>
<dbReference type="PANTHER" id="PTHR31272">
    <property type="entry name" value="CYTOCHROME C-TYPE BIOGENESIS PROTEIN HI_1454-RELATED"/>
    <property type="match status" value="1"/>
</dbReference>
<evidence type="ECO:0000256" key="4">
    <source>
        <dbReference type="ARBA" id="ARBA00022528"/>
    </source>
</evidence>
<name>A0A1C9C889_9FLOR</name>
<feature type="transmembrane region" description="Helical" evidence="10">
    <location>
        <begin position="107"/>
        <end position="131"/>
    </location>
</feature>
<dbReference type="PANTHER" id="PTHR31272:SF6">
    <property type="entry name" value="CYTOCHROME C-TYPE BIOGENESIS CCDA-LIKE CHLOROPLASTIC PROTEIN"/>
    <property type="match status" value="1"/>
</dbReference>
<comment type="similarity">
    <text evidence="3">Belongs to the DsbD family.</text>
</comment>
<keyword evidence="8 10" id="KW-1133">Transmembrane helix</keyword>
<evidence type="ECO:0000256" key="10">
    <source>
        <dbReference type="SAM" id="Phobius"/>
    </source>
</evidence>
<evidence type="ECO:0000256" key="6">
    <source>
        <dbReference type="ARBA" id="ARBA00022692"/>
    </source>
</evidence>
<geneLocation type="plastid" evidence="12"/>
<gene>
    <name evidence="12" type="primary">ccdA</name>
    <name evidence="12" type="ORF">Riqu_110</name>
</gene>
<keyword evidence="6 10" id="KW-0812">Transmembrane</keyword>
<evidence type="ECO:0000256" key="3">
    <source>
        <dbReference type="ARBA" id="ARBA00006143"/>
    </source>
</evidence>
<feature type="domain" description="Cytochrome C biogenesis protein transmembrane" evidence="11">
    <location>
        <begin position="34"/>
        <end position="210"/>
    </location>
</feature>
<feature type="transmembrane region" description="Helical" evidence="10">
    <location>
        <begin position="79"/>
        <end position="101"/>
    </location>
</feature>
<sequence>MQNIWNYINISLYCLEQYINSVITNDIKHFTISTFILLLISGIITSINPCSISILPLAMSYISSHNKVNNTYKYRQYSIILGTTSSFIIMLILSCLFNTYYTKLSAIIPIMTSCYMIIIGLNLLSIIDLNFDFLKLRIKNLQFISYNYSDIIIRDYIIGCLIGLNSSSCSTPVLAITMFWILHSQSITLGIIYIICYSLGYIIPMLIVIEFTTKYTNMVNINVIWNYIMPLGGCFILGLGVFSLLNLTFI</sequence>
<dbReference type="GO" id="GO:0017004">
    <property type="term" value="P:cytochrome complex assembly"/>
    <property type="evidence" value="ECO:0007669"/>
    <property type="project" value="UniProtKB-KW"/>
</dbReference>
<comment type="subcellular location">
    <subcellularLocation>
        <location evidence="1">Membrane</location>
        <topology evidence="1">Multi-pass membrane protein</topology>
    </subcellularLocation>
    <subcellularLocation>
        <location evidence="2">Plastid</location>
        <location evidence="2">Chloroplast</location>
    </subcellularLocation>
</comment>
<evidence type="ECO:0000256" key="8">
    <source>
        <dbReference type="ARBA" id="ARBA00022989"/>
    </source>
</evidence>
<evidence type="ECO:0000256" key="9">
    <source>
        <dbReference type="ARBA" id="ARBA00023136"/>
    </source>
</evidence>